<dbReference type="EMBL" id="ML734552">
    <property type="protein sequence ID" value="KAB8253117.1"/>
    <property type="molecule type" value="Genomic_DNA"/>
</dbReference>
<sequence length="117" mass="13218">MDNPINENLCAVFFLEKKKDSPDDSQGRVPKKDADFWKLIHQLVKSGTFKILDRHAVPPDADNTTVYVCPLYGERGVWNRQRVPSSSSDEDLILALSVHALENRLEALQDDLIDLVA</sequence>
<dbReference type="AlphaFoldDB" id="A0A5N6HH03"/>
<accession>A0A5N6HH03</accession>
<dbReference type="VEuPathDB" id="FungiDB:F9C07_10385"/>
<gene>
    <name evidence="1" type="ORF">BDV35DRAFT_386690</name>
</gene>
<name>A0A5N6HH03_ASPFL</name>
<protein>
    <submittedName>
        <fullName evidence="1">Uncharacterized protein</fullName>
    </submittedName>
</protein>
<dbReference type="Proteomes" id="UP000325434">
    <property type="component" value="Unassembled WGS sequence"/>
</dbReference>
<organism evidence="1">
    <name type="scientific">Aspergillus flavus</name>
    <dbReference type="NCBI Taxonomy" id="5059"/>
    <lineage>
        <taxon>Eukaryota</taxon>
        <taxon>Fungi</taxon>
        <taxon>Dikarya</taxon>
        <taxon>Ascomycota</taxon>
        <taxon>Pezizomycotina</taxon>
        <taxon>Eurotiomycetes</taxon>
        <taxon>Eurotiomycetidae</taxon>
        <taxon>Eurotiales</taxon>
        <taxon>Aspergillaceae</taxon>
        <taxon>Aspergillus</taxon>
        <taxon>Aspergillus subgen. Circumdati</taxon>
    </lineage>
</organism>
<reference evidence="1" key="1">
    <citation type="submission" date="2019-04" db="EMBL/GenBank/DDBJ databases">
        <title>Friends and foes A comparative genomics study of 23 Aspergillus species from section Flavi.</title>
        <authorList>
            <consortium name="DOE Joint Genome Institute"/>
            <person name="Kjaerbolling I."/>
            <person name="Vesth T."/>
            <person name="Frisvad J.C."/>
            <person name="Nybo J.L."/>
            <person name="Theobald S."/>
            <person name="Kildgaard S."/>
            <person name="Isbrandt T."/>
            <person name="Kuo A."/>
            <person name="Sato A."/>
            <person name="Lyhne E.K."/>
            <person name="Kogle M.E."/>
            <person name="Wiebenga A."/>
            <person name="Kun R.S."/>
            <person name="Lubbers R.J."/>
            <person name="Makela M.R."/>
            <person name="Barry K."/>
            <person name="Chovatia M."/>
            <person name="Clum A."/>
            <person name="Daum C."/>
            <person name="Haridas S."/>
            <person name="He G."/>
            <person name="LaButti K."/>
            <person name="Lipzen A."/>
            <person name="Mondo S."/>
            <person name="Riley R."/>
            <person name="Salamov A."/>
            <person name="Simmons B.A."/>
            <person name="Magnuson J.K."/>
            <person name="Henrissat B."/>
            <person name="Mortensen U.H."/>
            <person name="Larsen T.O."/>
            <person name="Devries R.P."/>
            <person name="Grigoriev I.V."/>
            <person name="Machida M."/>
            <person name="Baker S.E."/>
            <person name="Andersen M.R."/>
        </authorList>
    </citation>
    <scope>NUCLEOTIDE SEQUENCE [LARGE SCALE GENOMIC DNA]</scope>
    <source>
        <strain evidence="1">CBS 121.62</strain>
    </source>
</reference>
<proteinExistence type="predicted"/>
<evidence type="ECO:0000313" key="1">
    <source>
        <dbReference type="EMBL" id="KAB8253117.1"/>
    </source>
</evidence>